<dbReference type="SUPFAM" id="SSF51735">
    <property type="entry name" value="NAD(P)-binding Rossmann-fold domains"/>
    <property type="match status" value="1"/>
</dbReference>
<evidence type="ECO:0000256" key="1">
    <source>
        <dbReference type="ARBA" id="ARBA00023002"/>
    </source>
</evidence>
<proteinExistence type="predicted"/>
<evidence type="ECO:0000256" key="2">
    <source>
        <dbReference type="ARBA" id="ARBA00023027"/>
    </source>
</evidence>
<dbReference type="EMBL" id="CP063849">
    <property type="protein sequence ID" value="QOY85192.1"/>
    <property type="molecule type" value="Genomic_DNA"/>
</dbReference>
<keyword evidence="1" id="KW-0560">Oxidoreductase</keyword>
<feature type="domain" description="6-phosphogluconate dehydrogenase NADP-binding" evidence="4">
    <location>
        <begin position="3"/>
        <end position="159"/>
    </location>
</feature>
<reference evidence="6 7" key="1">
    <citation type="submission" date="2020-10" db="EMBL/GenBank/DDBJ databases">
        <title>Complete genome sequence of Paludibaculum fermentans P105T, a facultatively anaerobic acidobacterium capable of dissimilatory Fe(III) reduction.</title>
        <authorList>
            <person name="Dedysh S.N."/>
            <person name="Beletsky A.V."/>
            <person name="Kulichevskaya I.S."/>
            <person name="Mardanov A.V."/>
            <person name="Ravin N.V."/>
        </authorList>
    </citation>
    <scope>NUCLEOTIDE SEQUENCE [LARGE SCALE GENOMIC DNA]</scope>
    <source>
        <strain evidence="6 7">P105</strain>
    </source>
</reference>
<dbReference type="GO" id="GO:0050661">
    <property type="term" value="F:NADP binding"/>
    <property type="evidence" value="ECO:0007669"/>
    <property type="project" value="InterPro"/>
</dbReference>
<dbReference type="GO" id="GO:0016491">
    <property type="term" value="F:oxidoreductase activity"/>
    <property type="evidence" value="ECO:0007669"/>
    <property type="project" value="UniProtKB-KW"/>
</dbReference>
<dbReference type="Gene3D" id="3.40.50.720">
    <property type="entry name" value="NAD(P)-binding Rossmann-like Domain"/>
    <property type="match status" value="1"/>
</dbReference>
<dbReference type="AlphaFoldDB" id="A0A7S7SGT8"/>
<dbReference type="PANTHER" id="PTHR43060:SF15">
    <property type="entry name" value="3-HYDROXYISOBUTYRATE DEHYDROGENASE-LIKE 1, MITOCHONDRIAL-RELATED"/>
    <property type="match status" value="1"/>
</dbReference>
<accession>A0A7S7SGT8</accession>
<dbReference type="InterPro" id="IPR015815">
    <property type="entry name" value="HIBADH-related"/>
</dbReference>
<gene>
    <name evidence="6" type="ORF">IRI77_20365</name>
</gene>
<dbReference type="Pfam" id="PF03446">
    <property type="entry name" value="NAD_binding_2"/>
    <property type="match status" value="1"/>
</dbReference>
<sequence>MNRVGIIGIGLVGTAVAERLLASGYTVTGYDVRAEQVEALRQLGGAPACCAAAVVAECERIILSLPTSAIVSAVLEEIKPKLKPGSILIDTTTGDPEDAVGFASMLSPLGVDYVDSTVGGSSRQVKTREAIFLCGGSDTAFARCHDLFEQFCKQAFHVGPAGSGARIKLVMNLVLGLNRAVLAEGLEFARTSGIDPYVALEILKAGPAYSRAMDTKGPRMLNEEFEPEARLSQHLKDVRLILASGERQGARLPLSEVHLQLLEAAENAGFGAMDNSAVIKAFQNQTPK</sequence>
<evidence type="ECO:0000259" key="5">
    <source>
        <dbReference type="Pfam" id="PF14833"/>
    </source>
</evidence>
<keyword evidence="7" id="KW-1185">Reference proteome</keyword>
<dbReference type="Pfam" id="PF14833">
    <property type="entry name" value="NAD_binding_11"/>
    <property type="match status" value="1"/>
</dbReference>
<protein>
    <submittedName>
        <fullName evidence="6">NAD(P)-dependent oxidoreductase</fullName>
    </submittedName>
</protein>
<name>A0A7S7SGT8_PALFE</name>
<dbReference type="PIRSF" id="PIRSF000103">
    <property type="entry name" value="HIBADH"/>
    <property type="match status" value="1"/>
</dbReference>
<dbReference type="SUPFAM" id="SSF48179">
    <property type="entry name" value="6-phosphogluconate dehydrogenase C-terminal domain-like"/>
    <property type="match status" value="1"/>
</dbReference>
<evidence type="ECO:0000313" key="6">
    <source>
        <dbReference type="EMBL" id="QOY85192.1"/>
    </source>
</evidence>
<dbReference type="RefSeq" id="WP_194446862.1">
    <property type="nucleotide sequence ID" value="NZ_CP063849.1"/>
</dbReference>
<dbReference type="InterPro" id="IPR013328">
    <property type="entry name" value="6PGD_dom2"/>
</dbReference>
<evidence type="ECO:0000259" key="4">
    <source>
        <dbReference type="Pfam" id="PF03446"/>
    </source>
</evidence>
<dbReference type="InterPro" id="IPR008927">
    <property type="entry name" value="6-PGluconate_DH-like_C_sf"/>
</dbReference>
<dbReference type="InterPro" id="IPR006115">
    <property type="entry name" value="6PGDH_NADP-bd"/>
</dbReference>
<dbReference type="Gene3D" id="1.10.1040.10">
    <property type="entry name" value="N-(1-d-carboxylethyl)-l-norvaline Dehydrogenase, domain 2"/>
    <property type="match status" value="1"/>
</dbReference>
<dbReference type="KEGG" id="pfer:IRI77_20365"/>
<feature type="domain" description="3-hydroxyisobutyrate dehydrogenase-like NAD-binding" evidence="5">
    <location>
        <begin position="162"/>
        <end position="281"/>
    </location>
</feature>
<keyword evidence="2" id="KW-0520">NAD</keyword>
<dbReference type="InterPro" id="IPR029154">
    <property type="entry name" value="HIBADH-like_NADP-bd"/>
</dbReference>
<dbReference type="Proteomes" id="UP000593892">
    <property type="component" value="Chromosome"/>
</dbReference>
<dbReference type="InterPro" id="IPR036291">
    <property type="entry name" value="NAD(P)-bd_dom_sf"/>
</dbReference>
<dbReference type="PANTHER" id="PTHR43060">
    <property type="entry name" value="3-HYDROXYISOBUTYRATE DEHYDROGENASE-LIKE 1, MITOCHONDRIAL-RELATED"/>
    <property type="match status" value="1"/>
</dbReference>
<feature type="active site" evidence="3">
    <location>
        <position position="168"/>
    </location>
</feature>
<dbReference type="GO" id="GO:0051287">
    <property type="term" value="F:NAD binding"/>
    <property type="evidence" value="ECO:0007669"/>
    <property type="project" value="InterPro"/>
</dbReference>
<evidence type="ECO:0000256" key="3">
    <source>
        <dbReference type="PIRSR" id="PIRSR000103-1"/>
    </source>
</evidence>
<organism evidence="6 7">
    <name type="scientific">Paludibaculum fermentans</name>
    <dbReference type="NCBI Taxonomy" id="1473598"/>
    <lineage>
        <taxon>Bacteria</taxon>
        <taxon>Pseudomonadati</taxon>
        <taxon>Acidobacteriota</taxon>
        <taxon>Terriglobia</taxon>
        <taxon>Bryobacterales</taxon>
        <taxon>Bryobacteraceae</taxon>
        <taxon>Paludibaculum</taxon>
    </lineage>
</organism>
<evidence type="ECO:0000313" key="7">
    <source>
        <dbReference type="Proteomes" id="UP000593892"/>
    </source>
</evidence>